<evidence type="ECO:0000313" key="2">
    <source>
        <dbReference type="Proteomes" id="UP001642540"/>
    </source>
</evidence>
<name>A0ABP1S9U2_9HEXA</name>
<organism evidence="1 2">
    <name type="scientific">Orchesella dallaii</name>
    <dbReference type="NCBI Taxonomy" id="48710"/>
    <lineage>
        <taxon>Eukaryota</taxon>
        <taxon>Metazoa</taxon>
        <taxon>Ecdysozoa</taxon>
        <taxon>Arthropoda</taxon>
        <taxon>Hexapoda</taxon>
        <taxon>Collembola</taxon>
        <taxon>Entomobryomorpha</taxon>
        <taxon>Entomobryoidea</taxon>
        <taxon>Orchesellidae</taxon>
        <taxon>Orchesellinae</taxon>
        <taxon>Orchesella</taxon>
    </lineage>
</organism>
<dbReference type="Proteomes" id="UP001642540">
    <property type="component" value="Unassembled WGS sequence"/>
</dbReference>
<proteinExistence type="predicted"/>
<accession>A0ABP1S9U2</accession>
<dbReference type="EMBL" id="CAXLJM020000166">
    <property type="protein sequence ID" value="CAL8147799.1"/>
    <property type="molecule type" value="Genomic_DNA"/>
</dbReference>
<evidence type="ECO:0000313" key="1">
    <source>
        <dbReference type="EMBL" id="CAL8147799.1"/>
    </source>
</evidence>
<gene>
    <name evidence="1" type="ORF">ODALV1_LOCUS31241</name>
</gene>
<sequence>MIVMIMNEAVSYHHVMPCVCANTKCRVLFSLLSSPSQNSQHSGKNIRNSYGRTCLLALDFGIELKSYQHRYRHREIDFSIPYRTCANKNVNDFCLTTFNYDLLSLYYTLIPPLALTSSS</sequence>
<reference evidence="1 2" key="1">
    <citation type="submission" date="2024-08" db="EMBL/GenBank/DDBJ databases">
        <authorList>
            <person name="Cucini C."/>
            <person name="Frati F."/>
        </authorList>
    </citation>
    <scope>NUCLEOTIDE SEQUENCE [LARGE SCALE GENOMIC DNA]</scope>
</reference>
<protein>
    <submittedName>
        <fullName evidence="1">Uncharacterized protein</fullName>
    </submittedName>
</protein>
<keyword evidence="2" id="KW-1185">Reference proteome</keyword>
<comment type="caution">
    <text evidence="1">The sequence shown here is derived from an EMBL/GenBank/DDBJ whole genome shotgun (WGS) entry which is preliminary data.</text>
</comment>